<dbReference type="Gene3D" id="3.20.20.190">
    <property type="entry name" value="Phosphatidylinositol (PI) phosphodiesterase"/>
    <property type="match status" value="1"/>
</dbReference>
<name>A0ABM8W238_GIGMA</name>
<gene>
    <name evidence="1" type="ORF">GMARGA_LOCUS2380</name>
</gene>
<dbReference type="PANTHER" id="PTHR13593:SF140">
    <property type="entry name" value="PLC-LIKE PHOSPHODIESTERASE"/>
    <property type="match status" value="1"/>
</dbReference>
<dbReference type="InterPro" id="IPR017946">
    <property type="entry name" value="PLC-like_Pdiesterase_TIM-brl"/>
</dbReference>
<organism evidence="1 2">
    <name type="scientific">Gigaspora margarita</name>
    <dbReference type="NCBI Taxonomy" id="4874"/>
    <lineage>
        <taxon>Eukaryota</taxon>
        <taxon>Fungi</taxon>
        <taxon>Fungi incertae sedis</taxon>
        <taxon>Mucoromycota</taxon>
        <taxon>Glomeromycotina</taxon>
        <taxon>Glomeromycetes</taxon>
        <taxon>Diversisporales</taxon>
        <taxon>Gigasporaceae</taxon>
        <taxon>Gigaspora</taxon>
    </lineage>
</organism>
<dbReference type="PANTHER" id="PTHR13593">
    <property type="match status" value="1"/>
</dbReference>
<evidence type="ECO:0000313" key="2">
    <source>
        <dbReference type="Proteomes" id="UP000789901"/>
    </source>
</evidence>
<dbReference type="Pfam" id="PF26146">
    <property type="entry name" value="PI-PLC_X"/>
    <property type="match status" value="1"/>
</dbReference>
<comment type="caution">
    <text evidence="1">The sequence shown here is derived from an EMBL/GenBank/DDBJ whole genome shotgun (WGS) entry which is preliminary data.</text>
</comment>
<evidence type="ECO:0000313" key="1">
    <source>
        <dbReference type="EMBL" id="CAG8504785.1"/>
    </source>
</evidence>
<dbReference type="EMBL" id="CAJVQB010000738">
    <property type="protein sequence ID" value="CAG8504785.1"/>
    <property type="molecule type" value="Genomic_DNA"/>
</dbReference>
<reference evidence="1 2" key="1">
    <citation type="submission" date="2021-06" db="EMBL/GenBank/DDBJ databases">
        <authorList>
            <person name="Kallberg Y."/>
            <person name="Tangrot J."/>
            <person name="Rosling A."/>
        </authorList>
    </citation>
    <scope>NUCLEOTIDE SEQUENCE [LARGE SCALE GENOMIC DNA]</scope>
    <source>
        <strain evidence="1 2">120-4 pot B 10/14</strain>
    </source>
</reference>
<keyword evidence="2" id="KW-1185">Reference proteome</keyword>
<dbReference type="SUPFAM" id="SSF51695">
    <property type="entry name" value="PLC-like phosphodiesterases"/>
    <property type="match status" value="1"/>
</dbReference>
<accession>A0ABM8W238</accession>
<proteinExistence type="predicted"/>
<protein>
    <submittedName>
        <fullName evidence="1">6243_t:CDS:1</fullName>
    </submittedName>
</protein>
<dbReference type="InterPro" id="IPR051057">
    <property type="entry name" value="PI-PLC_domain"/>
</dbReference>
<sequence length="387" mass="43313">MAMVKNKDLYWFIYLCQGYGDLYDKSISGKYSVLLKKLKNTQNTPTVCNGYTEFCNKPYSQISFVATHNSYAYGGVPAINQYFDISTQLKDGVRVFLLDGHNSAKGTSDIELCHTNCTLLDTGTVANTLKNITSFLQNNPNEVITIFWENFDKIDPLRYKAEYDKAGLTQYCRTQPVGSPWPTMASIIQSGQRVINFIDTNANINTVPWLMPEYSYVFETPFQNSDANAWQCTVDRPKNPPRPTMYMVNHFLYTIIQGLSSIEVPQPQTAASTNSDNLNKHVQNCTNIFDDQIPNFVAVDFYDQGQNNVNAFSVVAGLNKVSYTPQVYGNGTNPLGGGSNKKNSASDLKVNGLFSAGIALAEKTSFIDYYVFRVGCLSMSYKTKTFM</sequence>
<dbReference type="PROSITE" id="PS50007">
    <property type="entry name" value="PIPLC_X_DOMAIN"/>
    <property type="match status" value="1"/>
</dbReference>
<dbReference type="Proteomes" id="UP000789901">
    <property type="component" value="Unassembled WGS sequence"/>
</dbReference>